<organism evidence="8 9">
    <name type="scientific">Brochothrix thermosphacta</name>
    <name type="common">Microbacterium thermosphactum</name>
    <dbReference type="NCBI Taxonomy" id="2756"/>
    <lineage>
        <taxon>Bacteria</taxon>
        <taxon>Bacillati</taxon>
        <taxon>Bacillota</taxon>
        <taxon>Bacilli</taxon>
        <taxon>Bacillales</taxon>
        <taxon>Listeriaceae</taxon>
        <taxon>Brochothrix</taxon>
    </lineage>
</organism>
<evidence type="ECO:0000256" key="2">
    <source>
        <dbReference type="ARBA" id="ARBA00022679"/>
    </source>
</evidence>
<dbReference type="GO" id="GO:0008662">
    <property type="term" value="F:1-phosphofructokinase activity"/>
    <property type="evidence" value="ECO:0007669"/>
    <property type="project" value="InterPro"/>
</dbReference>
<dbReference type="Gene3D" id="3.40.1190.20">
    <property type="match status" value="1"/>
</dbReference>
<dbReference type="CDD" id="cd01164">
    <property type="entry name" value="FruK_PfkB_like"/>
    <property type="match status" value="1"/>
</dbReference>
<dbReference type="AlphaFoldDB" id="A0A2X0Q2B1"/>
<dbReference type="Proteomes" id="UP000270190">
    <property type="component" value="Unassembled WGS sequence"/>
</dbReference>
<dbReference type="FunFam" id="3.40.1190.20:FF:000001">
    <property type="entry name" value="Phosphofructokinase"/>
    <property type="match status" value="1"/>
</dbReference>
<dbReference type="NCBIfam" id="TIGR03168">
    <property type="entry name" value="1-PFK"/>
    <property type="match status" value="1"/>
</dbReference>
<dbReference type="GO" id="GO:0005829">
    <property type="term" value="C:cytosol"/>
    <property type="evidence" value="ECO:0007669"/>
    <property type="project" value="TreeGrafter"/>
</dbReference>
<dbReference type="InterPro" id="IPR029056">
    <property type="entry name" value="Ribokinase-like"/>
</dbReference>
<evidence type="ECO:0000313" key="8">
    <source>
        <dbReference type="EMBL" id="SPP28612.1"/>
    </source>
</evidence>
<comment type="similarity">
    <text evidence="6">Belongs to the carbohydrate kinase PfkB family. LacC subfamily.</text>
</comment>
<evidence type="ECO:0000256" key="5">
    <source>
        <dbReference type="ARBA" id="ARBA00022840"/>
    </source>
</evidence>
<dbReference type="GO" id="GO:0005988">
    <property type="term" value="P:lactose metabolic process"/>
    <property type="evidence" value="ECO:0007669"/>
    <property type="project" value="UniProtKB-KW"/>
</dbReference>
<comment type="pathway">
    <text evidence="6">Carbohydrate metabolism; D-tagatose 6-phosphate degradation; D-glyceraldehyde 3-phosphate and glycerone phosphate from D-tagatose 6-phosphate: step 1/2.</text>
</comment>
<name>A0A2X0Q2B1_BROTH</name>
<keyword evidence="3 6" id="KW-0547">Nucleotide-binding</keyword>
<dbReference type="UniPathway" id="UPA00704">
    <property type="reaction ID" value="UER00715"/>
</dbReference>
<dbReference type="InterPro" id="IPR022463">
    <property type="entry name" value="1-PFruKinase"/>
</dbReference>
<dbReference type="GO" id="GO:2001059">
    <property type="term" value="P:D-tagatose 6-phosphate catabolic process"/>
    <property type="evidence" value="ECO:0007669"/>
    <property type="project" value="UniProtKB-UniPathway"/>
</dbReference>
<gene>
    <name evidence="8" type="primary">fruK</name>
    <name evidence="8" type="ORF">BTBSAS_250019</name>
</gene>
<feature type="domain" description="Carbohydrate kinase PfkB" evidence="7">
    <location>
        <begin position="10"/>
        <end position="289"/>
    </location>
</feature>
<evidence type="ECO:0000256" key="6">
    <source>
        <dbReference type="PIRNR" id="PIRNR000535"/>
    </source>
</evidence>
<accession>A0A2X0Q2B1</accession>
<reference evidence="9" key="1">
    <citation type="submission" date="2018-04" db="EMBL/GenBank/DDBJ databases">
        <authorList>
            <person name="Illikoud N."/>
        </authorList>
    </citation>
    <scope>NUCLEOTIDE SEQUENCE [LARGE SCALE GENOMIC DNA]</scope>
</reference>
<keyword evidence="2 6" id="KW-0808">Transferase</keyword>
<evidence type="ECO:0000313" key="9">
    <source>
        <dbReference type="Proteomes" id="UP000270190"/>
    </source>
</evidence>
<dbReference type="EC" id="2.7.1.144" evidence="6"/>
<sequence>MIVTCTMNPAIDLFCQFDSFEPDEVNRSYYEEYQANGKGVNVSFVLRKMQIANTATGFLGGFTGDFIEETLQNKEIATDFISIDGITRINTFIRAHKKEYKAVNQGPMISEQSQHQLLEKLAILGTKDMLIVSGSLPQGVPEKLLVEIAELSLRKGFKLVMDISSDIMLECLTYQPYLIKPNDEELATWLKTPALVSTAAIIGAANELRKKGARNVLVSRGEKGTLLVTAQGDIYQTTAPQGKVVNTACAGDTLLAAFIGSLEKGESIAEALIYATAAGSSTAFQPGISDLTDIEKLRQTIELKIGRN</sequence>
<dbReference type="PIRSF" id="PIRSF000535">
    <property type="entry name" value="1PFK/6PFK/LacC"/>
    <property type="match status" value="1"/>
</dbReference>
<evidence type="ECO:0000256" key="1">
    <source>
        <dbReference type="ARBA" id="ARBA00005380"/>
    </source>
</evidence>
<evidence type="ECO:0000256" key="4">
    <source>
        <dbReference type="ARBA" id="ARBA00022777"/>
    </source>
</evidence>
<dbReference type="SUPFAM" id="SSF53613">
    <property type="entry name" value="Ribokinase-like"/>
    <property type="match status" value="1"/>
</dbReference>
<evidence type="ECO:0000256" key="3">
    <source>
        <dbReference type="ARBA" id="ARBA00022741"/>
    </source>
</evidence>
<keyword evidence="5 6" id="KW-0067">ATP-binding</keyword>
<dbReference type="InterPro" id="IPR011611">
    <property type="entry name" value="PfkB_dom"/>
</dbReference>
<dbReference type="PANTHER" id="PTHR46566">
    <property type="entry name" value="1-PHOSPHOFRUCTOKINASE-RELATED"/>
    <property type="match status" value="1"/>
</dbReference>
<dbReference type="EMBL" id="OUNC01000018">
    <property type="protein sequence ID" value="SPP28612.1"/>
    <property type="molecule type" value="Genomic_DNA"/>
</dbReference>
<keyword evidence="6" id="KW-0423">Lactose metabolism</keyword>
<keyword evidence="4 8" id="KW-0418">Kinase</keyword>
<dbReference type="GO" id="GO:0044281">
    <property type="term" value="P:small molecule metabolic process"/>
    <property type="evidence" value="ECO:0007669"/>
    <property type="project" value="UniProtKB-ARBA"/>
</dbReference>
<dbReference type="GO" id="GO:0005524">
    <property type="term" value="F:ATP binding"/>
    <property type="evidence" value="ECO:0007669"/>
    <property type="project" value="UniProtKB-KW"/>
</dbReference>
<comment type="similarity">
    <text evidence="1">Belongs to the carbohydrate kinase pfkB family.</text>
</comment>
<dbReference type="InterPro" id="IPR017583">
    <property type="entry name" value="Tagatose/fructose_Pkinase"/>
</dbReference>
<proteinExistence type="inferred from homology"/>
<evidence type="ECO:0000259" key="7">
    <source>
        <dbReference type="Pfam" id="PF00294"/>
    </source>
</evidence>
<dbReference type="GO" id="GO:0009024">
    <property type="term" value="F:tagatose-6-phosphate kinase activity"/>
    <property type="evidence" value="ECO:0007669"/>
    <property type="project" value="UniProtKB-EC"/>
</dbReference>
<dbReference type="Pfam" id="PF00294">
    <property type="entry name" value="PfkB"/>
    <property type="match status" value="1"/>
</dbReference>
<dbReference type="PANTHER" id="PTHR46566:SF1">
    <property type="entry name" value="1-PHOSPHOFRUCTOKINASE"/>
    <property type="match status" value="1"/>
</dbReference>
<dbReference type="NCBIfam" id="TIGR03828">
    <property type="entry name" value="pfkB"/>
    <property type="match status" value="1"/>
</dbReference>
<dbReference type="RefSeq" id="WP_069120166.1">
    <property type="nucleotide sequence ID" value="NZ_CBCPJR010000002.1"/>
</dbReference>
<dbReference type="GO" id="GO:0016052">
    <property type="term" value="P:carbohydrate catabolic process"/>
    <property type="evidence" value="ECO:0007669"/>
    <property type="project" value="UniProtKB-ARBA"/>
</dbReference>
<comment type="catalytic activity">
    <reaction evidence="6">
        <text>D-tagatofuranose 6-phosphate + ATP = D-tagatofuranose 1,6-bisphosphate + ADP + H(+)</text>
        <dbReference type="Rhea" id="RHEA:12420"/>
        <dbReference type="ChEBI" id="CHEBI:15378"/>
        <dbReference type="ChEBI" id="CHEBI:30616"/>
        <dbReference type="ChEBI" id="CHEBI:58694"/>
        <dbReference type="ChEBI" id="CHEBI:58695"/>
        <dbReference type="ChEBI" id="CHEBI:456216"/>
        <dbReference type="EC" id="2.7.1.144"/>
    </reaction>
</comment>
<protein>
    <recommendedName>
        <fullName evidence="6">Tagatose-6-phosphate kinase</fullName>
        <ecNumber evidence="6">2.7.1.144</ecNumber>
    </recommendedName>
</protein>